<keyword evidence="3" id="KW-1185">Reference proteome</keyword>
<dbReference type="EMBL" id="JBBWRZ010000002">
    <property type="protein sequence ID" value="KAK8243581.1"/>
    <property type="molecule type" value="Genomic_DNA"/>
</dbReference>
<evidence type="ECO:0000313" key="2">
    <source>
        <dbReference type="EMBL" id="KAK8243581.1"/>
    </source>
</evidence>
<reference evidence="2 3" key="1">
    <citation type="submission" date="2024-04" db="EMBL/GenBank/DDBJ databases">
        <title>Phyllosticta paracitricarpa is synonymous to the EU quarantine fungus P. citricarpa based on phylogenomic analyses.</title>
        <authorList>
            <consortium name="Lawrence Berkeley National Laboratory"/>
            <person name="Van Ingen-Buijs V.A."/>
            <person name="Van Westerhoven A.C."/>
            <person name="Haridas S."/>
            <person name="Skiadas P."/>
            <person name="Martin F."/>
            <person name="Groenewald J.Z."/>
            <person name="Crous P.W."/>
            <person name="Seidl M.F."/>
        </authorList>
    </citation>
    <scope>NUCLEOTIDE SEQUENCE [LARGE SCALE GENOMIC DNA]</scope>
    <source>
        <strain evidence="2 3">CBS 123374</strain>
    </source>
</reference>
<organism evidence="2 3">
    <name type="scientific">Phyllosticta capitalensis</name>
    <dbReference type="NCBI Taxonomy" id="121624"/>
    <lineage>
        <taxon>Eukaryota</taxon>
        <taxon>Fungi</taxon>
        <taxon>Dikarya</taxon>
        <taxon>Ascomycota</taxon>
        <taxon>Pezizomycotina</taxon>
        <taxon>Dothideomycetes</taxon>
        <taxon>Dothideomycetes incertae sedis</taxon>
        <taxon>Botryosphaeriales</taxon>
        <taxon>Phyllostictaceae</taxon>
        <taxon>Phyllosticta</taxon>
    </lineage>
</organism>
<protein>
    <submittedName>
        <fullName evidence="2">Uncharacterized protein</fullName>
    </submittedName>
</protein>
<sequence length="1029" mass="118595">MPATPRRPKLRASSTPSCHLFLPLMRPTPRVCRAAAHSIVPRNCQALWITDDALVDALHRYTKASDAAKRSGSKRFGSNVPGPLEARRRLAGRRMGGLSAVGPPSAVLDFGALFGGPFAGAKRTPVEKSWRWEPPRPAGQSMIPDESSPPAPTFEIPDLQFVESDSVEQFRLRLQPIKKPSLATKLMEEFRVDPEDRILINQIACDHFIARLASDRRDGHKWLFKFVLENKYSAKKAGLVNRVVQHFAETGFFMVHNLDDFVSNFLPTACRLGKLHQSDLSSILDLLPSICYKSVTSGTTETKGWLLRAYRNIWQALRGSRELSLEGMGRENVAKLAELVASLPDPSPKKSRASGHRTDWSLFRLELYNLAWPINEPLPGTPNLQMAIESWARQLMEFESSNSSNSGGLTWDVLVSLIDSLPSVRAQFAMVAVTRRLFDDEFDLESNKSLQIWVDCLARVRHCSLPNLPSYRLRVFEMVPLLAARVELLAAARHFDNMDPVNLARGWLRAWLPLYNEEQVDHARWEVQHVKMKLAFEEGVRRMIPRFGYDDTKMFELIFRLFADLGIVSMEVRKALELLLEKCGPGEIFRLLQRLRTRNIFLQNPLFLASLIETLAETRPLRALEIFKKTPGMWLSLCPNLPLTLIAHGALKREEFFALVNRWPRVVKEGLSQKEIDIQREELRMLRSEMVQFVAFAWADAGILPTRVRFRNVYWCWRYLLDHYLPITPLLSKAFVRAAITGPLQNHQWVSRIKIGWVLEKFVRPLEGEYVERELDRLIHVWRGELIQEARRRWDKADYFRRFGPSTVDMVRRAGLFEDDFPRRTLPASSDDGGVPQRMLVRRQYVRSGRNAADRFPRLWCDRTYTKLPARDRLRWFRTPVLGNSRAHQAGPQGNPMMVRNGPRSEGLKKDMKRWKRRKEARREIRAAKRKVRESSKTPELLAADELEVVKQEKKRLALERGQRSTWSKTMAKSSVWKRAQMKRGQRKWRELPLVAKPHRSSVIRKVQVDGLYRIPQALWKSGGSNKTF</sequence>
<feature type="region of interest" description="Disordered" evidence="1">
    <location>
        <begin position="885"/>
        <end position="914"/>
    </location>
</feature>
<gene>
    <name evidence="2" type="ORF">HDK90DRAFT_462507</name>
</gene>
<comment type="caution">
    <text evidence="2">The sequence shown here is derived from an EMBL/GenBank/DDBJ whole genome shotgun (WGS) entry which is preliminary data.</text>
</comment>
<name>A0ABR1YY24_9PEZI</name>
<accession>A0ABR1YY24</accession>
<evidence type="ECO:0000313" key="3">
    <source>
        <dbReference type="Proteomes" id="UP001492380"/>
    </source>
</evidence>
<dbReference type="Proteomes" id="UP001492380">
    <property type="component" value="Unassembled WGS sequence"/>
</dbReference>
<proteinExistence type="predicted"/>
<evidence type="ECO:0000256" key="1">
    <source>
        <dbReference type="SAM" id="MobiDB-lite"/>
    </source>
</evidence>